<keyword evidence="1" id="KW-0067">ATP-binding</keyword>
<evidence type="ECO:0000313" key="2">
    <source>
        <dbReference type="Proteomes" id="UP000243849"/>
    </source>
</evidence>
<accession>U3GPM3</accession>
<dbReference type="EMBL" id="KF017583">
    <property type="protein sequence ID" value="AGT99266.1"/>
    <property type="molecule type" value="Genomic_DNA"/>
</dbReference>
<evidence type="ECO:0000313" key="1">
    <source>
        <dbReference type="EMBL" id="AGT99266.1"/>
    </source>
</evidence>
<dbReference type="GO" id="GO:0019079">
    <property type="term" value="P:viral genome replication"/>
    <property type="evidence" value="ECO:0007669"/>
    <property type="project" value="InterPro"/>
</dbReference>
<dbReference type="OrthoDB" id="6018at10239"/>
<gene>
    <name evidence="1" type="primary">U74</name>
</gene>
<organism evidence="1 2">
    <name type="scientific">Suid betaherpesvirus 2</name>
    <dbReference type="NCBI Taxonomy" id="1608255"/>
    <lineage>
        <taxon>Viruses</taxon>
        <taxon>Duplodnaviria</taxon>
        <taxon>Heunggongvirae</taxon>
        <taxon>Peploviricota</taxon>
        <taxon>Herviviricetes</taxon>
        <taxon>Herpesvirales</taxon>
        <taxon>Orthoherpesviridae</taxon>
        <taxon>Betaherpesvirinae</taxon>
        <taxon>Roseolovirus</taxon>
        <taxon>Roseolovirus suidbeta2</taxon>
    </lineage>
</organism>
<keyword evidence="1" id="KW-0347">Helicase</keyword>
<sequence length="683" mass="78450">MDEIITRVEGIVCHFGLYNVIYSGILENVPVFQCLFYKVNKENFWDISPHVFLVKGTQLSQKETHILRSEYEQNAAGNNDRYDERNATLCRMLLGNCGVIRKLSRMFIPVSLTILNDVEIIDVMYVDTPQLGNAINTLTPLFLTSIGTYVNEADVKSILPRELGAHASKKMKIEKVQIKSADFSLRHNNLKVIFSTGDTEKSVIGNFSKLFDVKIVSWSGYRFTIVCPKKFFVVLYSEDQCLLALRQSVYFLHKNVFNQSNTVPCLCEYIGPDLGGKGSVRSIYFNGFPNIWFRSIDRMDGEVATDVILDEIRAICGLPEVFEDHGRYQITASKTAPLITENDLEMFAFDGMSVRTNSLIMKPPICANSIADPAADDIKLFVTNGDIYRVSFPNFLIRLLQECVRWVDFPITRTDLSAHSERLAEMYIHSLGAKSKQIYTLIKSILNYVSHYFTSACSTMGFEWIVVKNSNEFYILNKNPEKDVKYISAFVNETFKLYWKKIMGDKREPKCVTERSPTGNFIIYQEGKLFTSFPSTYKCQEHWITVKSKFVSTCIFKFRNKEINMHDLQDEITKTVLFCAARRHVASFWTDQYSPEHYEVENANGVIERNVFYAVWGLSGKLNRQSLSATIVDDIDYIYYIKNMIQTMRICLIDEIGQSNVNEKIDLLEWKLASVYGVLFDIN</sequence>
<keyword evidence="2" id="KW-1185">Reference proteome</keyword>
<dbReference type="Proteomes" id="UP000243849">
    <property type="component" value="Segment"/>
</dbReference>
<dbReference type="RefSeq" id="YP_008493011.1">
    <property type="nucleotide sequence ID" value="NC_022233.1"/>
</dbReference>
<reference evidence="1 2" key="1">
    <citation type="submission" date="2013-05" db="EMBL/GenBank/DDBJ databases">
        <title>Genome organization and molecular characterization of porcine cytomegalovirus.</title>
        <authorList>
            <person name="Gu W."/>
            <person name="Zhou L."/>
            <person name="Ge X."/>
            <person name="Guo X."/>
            <person name="Yang H."/>
        </authorList>
    </citation>
    <scope>NUCLEOTIDE SEQUENCE [LARGE SCALE GENOMIC DNA]</scope>
    <source>
        <strain evidence="1 2">BJ09</strain>
    </source>
</reference>
<keyword evidence="1" id="KW-0378">Hydrolase</keyword>
<keyword evidence="1" id="KW-0547">Nucleotide-binding</keyword>
<protein>
    <submittedName>
        <fullName evidence="1">Helicase-primase subunit HP3</fullName>
    </submittedName>
</protein>
<name>U3GPM3_9BETA</name>
<dbReference type="Pfam" id="PF03324">
    <property type="entry name" value="Herpes_HEPA"/>
    <property type="match status" value="1"/>
</dbReference>
<proteinExistence type="predicted"/>
<dbReference type="InterPro" id="IPR004996">
    <property type="entry name" value="HSV_HEPA"/>
</dbReference>
<dbReference type="KEGG" id="vg:16747461"/>
<dbReference type="GeneID" id="16747461"/>
<dbReference type="GO" id="GO:0004386">
    <property type="term" value="F:helicase activity"/>
    <property type="evidence" value="ECO:0007669"/>
    <property type="project" value="UniProtKB-KW"/>
</dbReference>